<feature type="transmembrane region" description="Helical" evidence="7">
    <location>
        <begin position="186"/>
        <end position="205"/>
    </location>
</feature>
<accession>A0AA97NRZ5</accession>
<dbReference type="Pfam" id="PF07690">
    <property type="entry name" value="MFS_1"/>
    <property type="match status" value="1"/>
</dbReference>
<dbReference type="InterPro" id="IPR011701">
    <property type="entry name" value="MFS"/>
</dbReference>
<proteinExistence type="predicted"/>
<evidence type="ECO:0000256" key="7">
    <source>
        <dbReference type="SAM" id="Phobius"/>
    </source>
</evidence>
<evidence type="ECO:0000256" key="3">
    <source>
        <dbReference type="ARBA" id="ARBA00022692"/>
    </source>
</evidence>
<feature type="transmembrane region" description="Helical" evidence="7">
    <location>
        <begin position="244"/>
        <end position="262"/>
    </location>
</feature>
<feature type="transmembrane region" description="Helical" evidence="7">
    <location>
        <begin position="530"/>
        <end position="550"/>
    </location>
</feature>
<dbReference type="GO" id="GO:1901604">
    <property type="term" value="F:dethiobiotin transmembrane transporter activity"/>
    <property type="evidence" value="ECO:0007669"/>
    <property type="project" value="TreeGrafter"/>
</dbReference>
<feature type="transmembrane region" description="Helical" evidence="7">
    <location>
        <begin position="392"/>
        <end position="413"/>
    </location>
</feature>
<evidence type="ECO:0000259" key="8">
    <source>
        <dbReference type="PROSITE" id="PS50850"/>
    </source>
</evidence>
<feature type="transmembrane region" description="Helical" evidence="7">
    <location>
        <begin position="153"/>
        <end position="174"/>
    </location>
</feature>
<dbReference type="PANTHER" id="PTHR43791:SF33">
    <property type="entry name" value="VITAMIN H TRANSPORTER 1"/>
    <property type="match status" value="1"/>
</dbReference>
<dbReference type="GO" id="GO:0015295">
    <property type="term" value="F:solute:proton symporter activity"/>
    <property type="evidence" value="ECO:0007669"/>
    <property type="project" value="TreeGrafter"/>
</dbReference>
<evidence type="ECO:0000256" key="4">
    <source>
        <dbReference type="ARBA" id="ARBA00022989"/>
    </source>
</evidence>
<comment type="subcellular location">
    <subcellularLocation>
        <location evidence="1">Membrane</location>
        <topology evidence="1">Multi-pass membrane protein</topology>
    </subcellularLocation>
</comment>
<organism evidence="9">
    <name type="scientific">Pyricularia oryzae (strain Y34)</name>
    <name type="common">Rice blast fungus</name>
    <name type="synonym">Magnaporthe oryzae</name>
    <dbReference type="NCBI Taxonomy" id="1143189"/>
    <lineage>
        <taxon>Eukaryota</taxon>
        <taxon>Fungi</taxon>
        <taxon>Dikarya</taxon>
        <taxon>Ascomycota</taxon>
        <taxon>Pezizomycotina</taxon>
        <taxon>Sordariomycetes</taxon>
        <taxon>Sordariomycetidae</taxon>
        <taxon>Magnaporthales</taxon>
        <taxon>Pyriculariaceae</taxon>
        <taxon>Pyricularia</taxon>
    </lineage>
</organism>
<feature type="transmembrane region" description="Helical" evidence="7">
    <location>
        <begin position="486"/>
        <end position="510"/>
    </location>
</feature>
<dbReference type="SUPFAM" id="SSF103473">
    <property type="entry name" value="MFS general substrate transporter"/>
    <property type="match status" value="1"/>
</dbReference>
<dbReference type="EMBL" id="JH793882">
    <property type="protein sequence ID" value="ELQ35172.1"/>
    <property type="molecule type" value="Genomic_DNA"/>
</dbReference>
<dbReference type="InterPro" id="IPR020846">
    <property type="entry name" value="MFS_dom"/>
</dbReference>
<keyword evidence="3 7" id="KW-0812">Transmembrane</keyword>
<feature type="transmembrane region" description="Helical" evidence="7">
    <location>
        <begin position="274"/>
        <end position="296"/>
    </location>
</feature>
<dbReference type="InterPro" id="IPR036259">
    <property type="entry name" value="MFS_trans_sf"/>
</dbReference>
<sequence length="598" mass="65816">MSMRQFTTPRPARLIAVVPKVGSKEVLQLERPPEKTGCTHLHCSTVEVGLKPQMPGSLEGSPSRGHVKPASGADFAQDALGRQEQGVSPEEDYDTERVERVYRKLDLRIISAFWILYFLCSAIRSNIGIAQTMNKSAGHDLMTVLNLTPRDTSTALSLFYVAYVIFDCPSNLVMSKLSPRVWMARIVFAVGVIGTCFAAVQDAWSVKLLRFLLGVVIAGMWPGMAYYLTLFYPPSRTGKRIGQYFTAAQVSAAVVGLVSAGFQQMDGLGGLVGFRWMFLIYGLTAVILGFVLLWWLPERPLPPGQERVRSRWSKWLPATPEALTGEDAIVHYKELRRVYHPRSWTLRDLGLVLIDWRLWPLVFMYFGVVGVGIGTQLYGTVIISSINSEFTGVQLSLLFAPIWIMDLIAILLVTPISDRFHRYRAEFFSAATSIQIAGLLTVTFASRTNPWARYGGLLLVGFGLGPTVPICMTWTNEIFQRRHGEVGVAAASALVSGLGNLGSIVTTYALYTGWPEDAASGPLQYRKSNLVMIAILVVSIVSSFANKALLGIFGNEPSRKLTADGTSVSGDDGSFQDGAARREAQQRGFGRLWGNPRS</sequence>
<dbReference type="AlphaFoldDB" id="A0AA97NRZ5"/>
<dbReference type="FunFam" id="1.20.1250.20:FF:000278">
    <property type="entry name" value="Putative MFS transporter"/>
    <property type="match status" value="1"/>
</dbReference>
<feature type="domain" description="Major facilitator superfamily (MFS) profile" evidence="8">
    <location>
        <begin position="109"/>
        <end position="546"/>
    </location>
</feature>
<feature type="transmembrane region" description="Helical" evidence="7">
    <location>
        <begin position="211"/>
        <end position="232"/>
    </location>
</feature>
<dbReference type="GO" id="GO:0005886">
    <property type="term" value="C:plasma membrane"/>
    <property type="evidence" value="ECO:0007669"/>
    <property type="project" value="TreeGrafter"/>
</dbReference>
<feature type="transmembrane region" description="Helical" evidence="7">
    <location>
        <begin position="425"/>
        <end position="445"/>
    </location>
</feature>
<feature type="transmembrane region" description="Helical" evidence="7">
    <location>
        <begin position="109"/>
        <end position="133"/>
    </location>
</feature>
<dbReference type="GO" id="GO:1905135">
    <property type="term" value="P:biotin import across plasma membrane"/>
    <property type="evidence" value="ECO:0007669"/>
    <property type="project" value="TreeGrafter"/>
</dbReference>
<evidence type="ECO:0000256" key="5">
    <source>
        <dbReference type="ARBA" id="ARBA00023136"/>
    </source>
</evidence>
<dbReference type="Proteomes" id="UP000011086">
    <property type="component" value="Unassembled WGS sequence"/>
</dbReference>
<feature type="transmembrane region" description="Helical" evidence="7">
    <location>
        <begin position="362"/>
        <end position="386"/>
    </location>
</feature>
<evidence type="ECO:0000256" key="2">
    <source>
        <dbReference type="ARBA" id="ARBA00022448"/>
    </source>
</evidence>
<feature type="region of interest" description="Disordered" evidence="6">
    <location>
        <begin position="561"/>
        <end position="580"/>
    </location>
</feature>
<dbReference type="PROSITE" id="PS50850">
    <property type="entry name" value="MFS"/>
    <property type="match status" value="1"/>
</dbReference>
<name>A0AA97NRZ5_PYRO3</name>
<evidence type="ECO:0000256" key="1">
    <source>
        <dbReference type="ARBA" id="ARBA00004141"/>
    </source>
</evidence>
<evidence type="ECO:0000313" key="9">
    <source>
        <dbReference type="EMBL" id="ELQ35172.1"/>
    </source>
</evidence>
<keyword evidence="2" id="KW-0813">Transport</keyword>
<dbReference type="Gene3D" id="1.20.1250.20">
    <property type="entry name" value="MFS general substrate transporter like domains"/>
    <property type="match status" value="2"/>
</dbReference>
<keyword evidence="5 7" id="KW-0472">Membrane</keyword>
<keyword evidence="4 7" id="KW-1133">Transmembrane helix</keyword>
<evidence type="ECO:0000256" key="6">
    <source>
        <dbReference type="SAM" id="MobiDB-lite"/>
    </source>
</evidence>
<reference evidence="9" key="1">
    <citation type="journal article" date="2012" name="PLoS Genet.">
        <title>Comparative analysis of the genomes of two field isolates of the rice blast fungus Magnaporthe oryzae.</title>
        <authorList>
            <person name="Xue M."/>
            <person name="Yang J."/>
            <person name="Li Z."/>
            <person name="Hu S."/>
            <person name="Yao N."/>
            <person name="Dean R.A."/>
            <person name="Zhao W."/>
            <person name="Shen M."/>
            <person name="Zhang H."/>
            <person name="Li C."/>
            <person name="Liu L."/>
            <person name="Cao L."/>
            <person name="Xu X."/>
            <person name="Xing Y."/>
            <person name="Hsiang T."/>
            <person name="Zhang Z."/>
            <person name="Xu J.R."/>
            <person name="Peng Y.L."/>
        </authorList>
    </citation>
    <scope>NUCLEOTIDE SEQUENCE</scope>
    <source>
        <strain evidence="9">Y34</strain>
    </source>
</reference>
<dbReference type="PANTHER" id="PTHR43791">
    <property type="entry name" value="PERMEASE-RELATED"/>
    <property type="match status" value="1"/>
</dbReference>
<protein>
    <submittedName>
        <fullName evidence="9">Vitamin H transporter 1 /biotin symporter vht1</fullName>
    </submittedName>
</protein>
<dbReference type="GO" id="GO:0015225">
    <property type="term" value="F:biotin transmembrane transporter activity"/>
    <property type="evidence" value="ECO:0007669"/>
    <property type="project" value="TreeGrafter"/>
</dbReference>
<feature type="transmembrane region" description="Helical" evidence="7">
    <location>
        <begin position="451"/>
        <end position="474"/>
    </location>
</feature>
<gene>
    <name evidence="9" type="ORF">OOU_Y34scaffold00725g30</name>
</gene>
<dbReference type="FunFam" id="1.20.1250.20:FF:000399">
    <property type="entry name" value="MFS general substrate transporter"/>
    <property type="match status" value="1"/>
</dbReference>